<dbReference type="AlphaFoldDB" id="A0A6I2KXM8"/>
<dbReference type="PROSITE" id="PS51257">
    <property type="entry name" value="PROKAR_LIPOPROTEIN"/>
    <property type="match status" value="1"/>
</dbReference>
<dbReference type="EMBL" id="WKJK01000001">
    <property type="protein sequence ID" value="MRW88769.1"/>
    <property type="molecule type" value="Genomic_DNA"/>
</dbReference>
<organism evidence="1 2">
    <name type="scientific">Duganella guangzhouensis</name>
    <dbReference type="NCBI Taxonomy" id="2666084"/>
    <lineage>
        <taxon>Bacteria</taxon>
        <taxon>Pseudomonadati</taxon>
        <taxon>Pseudomonadota</taxon>
        <taxon>Betaproteobacteria</taxon>
        <taxon>Burkholderiales</taxon>
        <taxon>Oxalobacteraceae</taxon>
        <taxon>Telluria group</taxon>
        <taxon>Duganella</taxon>
    </lineage>
</organism>
<protein>
    <submittedName>
        <fullName evidence="1">Uncharacterized protein</fullName>
    </submittedName>
</protein>
<comment type="caution">
    <text evidence="1">The sequence shown here is derived from an EMBL/GenBank/DDBJ whole genome shotgun (WGS) entry which is preliminary data.</text>
</comment>
<sequence length="75" mass="7826">MNVLKNFEAVFVVTVALACSAAYSLDRAPVDTTTAAAMPTVVVSAKRLTAEQKLQSLREERATALAAGSSKEAAI</sequence>
<dbReference type="Proteomes" id="UP000433309">
    <property type="component" value="Unassembled WGS sequence"/>
</dbReference>
<keyword evidence="2" id="KW-1185">Reference proteome</keyword>
<name>A0A6I2KXM8_9BURK</name>
<proteinExistence type="predicted"/>
<accession>A0A6I2KXM8</accession>
<evidence type="ECO:0000313" key="2">
    <source>
        <dbReference type="Proteomes" id="UP000433309"/>
    </source>
</evidence>
<gene>
    <name evidence="1" type="ORF">GJ699_02080</name>
</gene>
<reference evidence="1 2" key="1">
    <citation type="submission" date="2019-11" db="EMBL/GenBank/DDBJ databases">
        <title>Novel species isolated from a subtropical stream in China.</title>
        <authorList>
            <person name="Lu H."/>
        </authorList>
    </citation>
    <scope>NUCLEOTIDE SEQUENCE [LARGE SCALE GENOMIC DNA]</scope>
    <source>
        <strain evidence="1 2">FT80W</strain>
    </source>
</reference>
<dbReference type="RefSeq" id="WP_154372615.1">
    <property type="nucleotide sequence ID" value="NZ_WKJK01000001.1"/>
</dbReference>
<evidence type="ECO:0000313" key="1">
    <source>
        <dbReference type="EMBL" id="MRW88769.1"/>
    </source>
</evidence>